<keyword evidence="4" id="KW-1185">Reference proteome</keyword>
<dbReference type="Gene3D" id="3.10.100.10">
    <property type="entry name" value="Mannose-Binding Protein A, subunit A"/>
    <property type="match status" value="1"/>
</dbReference>
<evidence type="ECO:0000313" key="4">
    <source>
        <dbReference type="Proteomes" id="UP001208570"/>
    </source>
</evidence>
<dbReference type="InterPro" id="IPR018378">
    <property type="entry name" value="C-type_lectin_CS"/>
</dbReference>
<evidence type="ECO:0000259" key="2">
    <source>
        <dbReference type="PROSITE" id="PS50041"/>
    </source>
</evidence>
<name>A0AAD9MYL5_9ANNE</name>
<dbReference type="InterPro" id="IPR016186">
    <property type="entry name" value="C-type_lectin-like/link_sf"/>
</dbReference>
<gene>
    <name evidence="3" type="ORF">LSH36_472g02062</name>
</gene>
<keyword evidence="1" id="KW-1015">Disulfide bond</keyword>
<reference evidence="3" key="1">
    <citation type="journal article" date="2023" name="Mol. Biol. Evol.">
        <title>Third-Generation Sequencing Reveals the Adaptive Role of the Epigenome in Three Deep-Sea Polychaetes.</title>
        <authorList>
            <person name="Perez M."/>
            <person name="Aroh O."/>
            <person name="Sun Y."/>
            <person name="Lan Y."/>
            <person name="Juniper S.K."/>
            <person name="Young C.R."/>
            <person name="Angers B."/>
            <person name="Qian P.Y."/>
        </authorList>
    </citation>
    <scope>NUCLEOTIDE SEQUENCE</scope>
    <source>
        <strain evidence="3">P08H-3</strain>
    </source>
</reference>
<dbReference type="PROSITE" id="PS50041">
    <property type="entry name" value="C_TYPE_LECTIN_2"/>
    <property type="match status" value="1"/>
</dbReference>
<dbReference type="Proteomes" id="UP001208570">
    <property type="component" value="Unassembled WGS sequence"/>
</dbReference>
<organism evidence="3 4">
    <name type="scientific">Paralvinella palmiformis</name>
    <dbReference type="NCBI Taxonomy" id="53620"/>
    <lineage>
        <taxon>Eukaryota</taxon>
        <taxon>Metazoa</taxon>
        <taxon>Spiralia</taxon>
        <taxon>Lophotrochozoa</taxon>
        <taxon>Annelida</taxon>
        <taxon>Polychaeta</taxon>
        <taxon>Sedentaria</taxon>
        <taxon>Canalipalpata</taxon>
        <taxon>Terebellida</taxon>
        <taxon>Terebelliformia</taxon>
        <taxon>Alvinellidae</taxon>
        <taxon>Paralvinella</taxon>
    </lineage>
</organism>
<dbReference type="EMBL" id="JAODUP010000472">
    <property type="protein sequence ID" value="KAK2149003.1"/>
    <property type="molecule type" value="Genomic_DNA"/>
</dbReference>
<dbReference type="AlphaFoldDB" id="A0AAD9MYL5"/>
<dbReference type="CDD" id="cd00037">
    <property type="entry name" value="CLECT"/>
    <property type="match status" value="1"/>
</dbReference>
<evidence type="ECO:0000313" key="3">
    <source>
        <dbReference type="EMBL" id="KAK2149003.1"/>
    </source>
</evidence>
<accession>A0AAD9MYL5</accession>
<evidence type="ECO:0000256" key="1">
    <source>
        <dbReference type="ARBA" id="ARBA00023157"/>
    </source>
</evidence>
<comment type="caution">
    <text evidence="3">The sequence shown here is derived from an EMBL/GenBank/DDBJ whole genome shotgun (WGS) entry which is preliminary data.</text>
</comment>
<feature type="domain" description="C-type lectin" evidence="2">
    <location>
        <begin position="15"/>
        <end position="114"/>
    </location>
</feature>
<proteinExistence type="predicted"/>
<protein>
    <recommendedName>
        <fullName evidence="2">C-type lectin domain-containing protein</fullName>
    </recommendedName>
</protein>
<dbReference type="PROSITE" id="PS00615">
    <property type="entry name" value="C_TYPE_LECTIN_1"/>
    <property type="match status" value="1"/>
</dbReference>
<dbReference type="InterPro" id="IPR016187">
    <property type="entry name" value="CTDL_fold"/>
</dbReference>
<sequence>MIQEQSDEEGEKHRQETCYLKATILNIENKIPGNISISVAAGFTRYFLGGRRPDNGNITEFYWEPSGVPISYSRWRPGQPYPADDDSNCIMIKMDHDWLWDDNSCRTPSIYMCQIVYDG</sequence>
<dbReference type="SUPFAM" id="SSF56436">
    <property type="entry name" value="C-type lectin-like"/>
    <property type="match status" value="1"/>
</dbReference>
<dbReference type="InterPro" id="IPR001304">
    <property type="entry name" value="C-type_lectin-like"/>
</dbReference>